<evidence type="ECO:0000256" key="2">
    <source>
        <dbReference type="ARBA" id="ARBA00022475"/>
    </source>
</evidence>
<feature type="domain" description="MacB-like periplasmic core" evidence="9">
    <location>
        <begin position="102"/>
        <end position="330"/>
    </location>
</feature>
<dbReference type="InterPro" id="IPR003838">
    <property type="entry name" value="ABC3_permease_C"/>
</dbReference>
<keyword evidence="3 7" id="KW-0812">Transmembrane</keyword>
<name>A0ABZ1C6A1_9BACT</name>
<feature type="transmembrane region" description="Helical" evidence="7">
    <location>
        <begin position="517"/>
        <end position="539"/>
    </location>
</feature>
<keyword evidence="2" id="KW-1003">Cell membrane</keyword>
<feature type="transmembrane region" description="Helical" evidence="7">
    <location>
        <begin position="866"/>
        <end position="888"/>
    </location>
</feature>
<evidence type="ECO:0000313" key="11">
    <source>
        <dbReference type="Proteomes" id="UP000738431"/>
    </source>
</evidence>
<feature type="transmembrane region" description="Helical" evidence="7">
    <location>
        <begin position="780"/>
        <end position="805"/>
    </location>
</feature>
<feature type="domain" description="MacB-like periplasmic core" evidence="9">
    <location>
        <begin position="526"/>
        <end position="746"/>
    </location>
</feature>
<proteinExistence type="inferred from homology"/>
<feature type="transmembrane region" description="Helical" evidence="7">
    <location>
        <begin position="835"/>
        <end position="860"/>
    </location>
</feature>
<protein>
    <submittedName>
        <fullName evidence="10">ABC transporter permease</fullName>
    </submittedName>
</protein>
<keyword evidence="11" id="KW-1185">Reference proteome</keyword>
<keyword evidence="4 7" id="KW-1133">Transmembrane helix</keyword>
<feature type="transmembrane region" description="Helical" evidence="7">
    <location>
        <begin position="379"/>
        <end position="405"/>
    </location>
</feature>
<dbReference type="Proteomes" id="UP000738431">
    <property type="component" value="Chromosome"/>
</dbReference>
<evidence type="ECO:0000313" key="10">
    <source>
        <dbReference type="EMBL" id="WRQ87124.1"/>
    </source>
</evidence>
<reference evidence="10 11" key="1">
    <citation type="submission" date="2021-08" db="EMBL/GenBank/DDBJ databases">
        <authorList>
            <person name="Zhang D."/>
            <person name="Zhang A."/>
            <person name="Wang L."/>
        </authorList>
    </citation>
    <scope>NUCLEOTIDE SEQUENCE [LARGE SCALE GENOMIC DNA]</scope>
    <source>
        <strain evidence="10 11">WL0086</strain>
    </source>
</reference>
<evidence type="ECO:0000259" key="9">
    <source>
        <dbReference type="Pfam" id="PF12704"/>
    </source>
</evidence>
<sequence length="903" mass="97050">MAFEWLNRLADWKRRKALRARLDEELNFHLDRLTEDFERRGFAPEEARRRARRELGNTTLVQEAHRERAGLPWIEEWARDAVLAVRNLRRRPGYAASMVGMLGVGLAATLTVFVLTDAMLRQSLPVPRPAELHLVTTPDGQPAWFSRATIERLQSEWSEGTVVAYAGDTTVTVQRGDAPARSARGQLVMGSALSGLELQAAAGRLLTPMDDRIGAGAPVAVANHAWAVNEFGSAAGAVGQEISVNRQTVQIVGVLPAAFRGFDGVSRTDLFMPTALQPLLGIDGNANEFSSDDRPNDPDRNRENRVRWLEVLLRVPAGVPAERVTPAVEAAAAPDIQDLISQMSSPAERETLERSTWRAVAAPAGFSYYRSAFTNTGRMLTALVVSLLVLTCANLSGLMLVRTLARHREMGVRLSLGAGRWRTCRLTVVEALVCGLGGALLALLLVQWTLPGAARLLAPGTDLALSLWGSAPIGVLVGVATACGVACALVPAWWLSRLQPLVALQGAMGTGRLPQRLGRVLVAVQLAVAVLLVAVAFSLGREIADVLAQDPGYDREVTLTARFDPRTAGYEYEDLEPLYARLKQAAEAVPGVERIGFSATGILSHSRSASTIYPRGEGLEALAGNYQNEVIDVDFASAVGLRLERGRWFAETDSAEAPPVALVSQSFARKMWGTTEVLGKRMGFGYEPEDSDLEVVGVVSDARINRVKEDGVEIFYVARSQFPAGMGYVAVRTQRDPAAVRARLKDAFGSVEPGLVFGSWQTLGERMESDLRSDIASSRLAGIVAGLALILAMCGVGGSLAHLVTLRQKELALRMALGATPQTLLRDVLFDGLRLGVLGALGGAALIGALAWGLSLITWWNATPSFSVAVGAAVCGLLAALLGGWLPARRASRVDPQRMLKAD</sequence>
<dbReference type="NCBIfam" id="NF038403">
    <property type="entry name" value="perm_prefix_1"/>
    <property type="match status" value="1"/>
</dbReference>
<dbReference type="Pfam" id="PF02687">
    <property type="entry name" value="FtsX"/>
    <property type="match status" value="2"/>
</dbReference>
<dbReference type="InterPro" id="IPR047928">
    <property type="entry name" value="Perm_prefix_1"/>
</dbReference>
<feature type="transmembrane region" description="Helical" evidence="7">
    <location>
        <begin position="470"/>
        <end position="496"/>
    </location>
</feature>
<dbReference type="EMBL" id="CP139781">
    <property type="protein sequence ID" value="WRQ87124.1"/>
    <property type="molecule type" value="Genomic_DNA"/>
</dbReference>
<gene>
    <name evidence="10" type="ORF">K1X11_020115</name>
</gene>
<evidence type="ECO:0000256" key="1">
    <source>
        <dbReference type="ARBA" id="ARBA00004651"/>
    </source>
</evidence>
<comment type="similarity">
    <text evidence="6">Belongs to the ABC-4 integral membrane protein family.</text>
</comment>
<evidence type="ECO:0000256" key="5">
    <source>
        <dbReference type="ARBA" id="ARBA00023136"/>
    </source>
</evidence>
<dbReference type="RefSeq" id="WP_221029463.1">
    <property type="nucleotide sequence ID" value="NZ_CP139781.1"/>
</dbReference>
<dbReference type="Pfam" id="PF12704">
    <property type="entry name" value="MacB_PCD"/>
    <property type="match status" value="2"/>
</dbReference>
<dbReference type="PANTHER" id="PTHR30572">
    <property type="entry name" value="MEMBRANE COMPONENT OF TRANSPORTER-RELATED"/>
    <property type="match status" value="1"/>
</dbReference>
<evidence type="ECO:0000256" key="6">
    <source>
        <dbReference type="ARBA" id="ARBA00038076"/>
    </source>
</evidence>
<comment type="subcellular location">
    <subcellularLocation>
        <location evidence="1">Cell membrane</location>
        <topology evidence="1">Multi-pass membrane protein</topology>
    </subcellularLocation>
</comment>
<feature type="domain" description="ABC3 transporter permease C-terminal" evidence="8">
    <location>
        <begin position="783"/>
        <end position="896"/>
    </location>
</feature>
<dbReference type="InterPro" id="IPR025857">
    <property type="entry name" value="MacB_PCD"/>
</dbReference>
<dbReference type="PANTHER" id="PTHR30572:SF4">
    <property type="entry name" value="ABC TRANSPORTER PERMEASE YTRF"/>
    <property type="match status" value="1"/>
</dbReference>
<feature type="transmembrane region" description="Helical" evidence="7">
    <location>
        <begin position="94"/>
        <end position="115"/>
    </location>
</feature>
<evidence type="ECO:0000256" key="4">
    <source>
        <dbReference type="ARBA" id="ARBA00022989"/>
    </source>
</evidence>
<evidence type="ECO:0000256" key="3">
    <source>
        <dbReference type="ARBA" id="ARBA00022692"/>
    </source>
</evidence>
<feature type="transmembrane region" description="Helical" evidence="7">
    <location>
        <begin position="426"/>
        <end position="450"/>
    </location>
</feature>
<accession>A0ABZ1C6A1</accession>
<keyword evidence="5 7" id="KW-0472">Membrane</keyword>
<organism evidence="10 11">
    <name type="scientific">Actomonas aquatica</name>
    <dbReference type="NCBI Taxonomy" id="2866162"/>
    <lineage>
        <taxon>Bacteria</taxon>
        <taxon>Pseudomonadati</taxon>
        <taxon>Verrucomicrobiota</taxon>
        <taxon>Opitutia</taxon>
        <taxon>Opitutales</taxon>
        <taxon>Opitutaceae</taxon>
        <taxon>Actomonas</taxon>
    </lineage>
</organism>
<evidence type="ECO:0000259" key="8">
    <source>
        <dbReference type="Pfam" id="PF02687"/>
    </source>
</evidence>
<feature type="domain" description="ABC3 transporter permease C-terminal" evidence="8">
    <location>
        <begin position="383"/>
        <end position="500"/>
    </location>
</feature>
<reference evidence="10 11" key="2">
    <citation type="submission" date="2023-12" db="EMBL/GenBank/DDBJ databases">
        <title>Description of an unclassified Opitutus bacterium of Verrucomicrobiota.</title>
        <authorList>
            <person name="Zhang D.-F."/>
        </authorList>
    </citation>
    <scope>NUCLEOTIDE SEQUENCE [LARGE SCALE GENOMIC DNA]</scope>
    <source>
        <strain evidence="10 11">WL0086</strain>
    </source>
</reference>
<evidence type="ECO:0000256" key="7">
    <source>
        <dbReference type="SAM" id="Phobius"/>
    </source>
</evidence>
<dbReference type="InterPro" id="IPR050250">
    <property type="entry name" value="Macrolide_Exporter_MacB"/>
</dbReference>